<sequence length="76" mass="8415">MLFGDEQKVNAAVPSGEQVHDESNAIIRAQLHPELLLHHWVVLSAHSVQHHLCVQASETPVASFQAFLPRSPTSRL</sequence>
<comment type="caution">
    <text evidence="1">The sequence shown here is derived from an EMBL/GenBank/DDBJ whole genome shotgun (WGS) entry which is preliminary data.</text>
</comment>
<proteinExistence type="predicted"/>
<dbReference type="EMBL" id="SRLO01000323">
    <property type="protein sequence ID" value="TNN60993.1"/>
    <property type="molecule type" value="Genomic_DNA"/>
</dbReference>
<name>A0A4Z2H7L3_9TELE</name>
<accession>A0A4Z2H7L3</accession>
<gene>
    <name evidence="1" type="ORF">EYF80_028771</name>
</gene>
<dbReference type="Proteomes" id="UP000314294">
    <property type="component" value="Unassembled WGS sequence"/>
</dbReference>
<evidence type="ECO:0000313" key="1">
    <source>
        <dbReference type="EMBL" id="TNN60993.1"/>
    </source>
</evidence>
<dbReference type="AlphaFoldDB" id="A0A4Z2H7L3"/>
<protein>
    <submittedName>
        <fullName evidence="1">Uncharacterized protein</fullName>
    </submittedName>
</protein>
<keyword evidence="2" id="KW-1185">Reference proteome</keyword>
<reference evidence="1 2" key="1">
    <citation type="submission" date="2019-03" db="EMBL/GenBank/DDBJ databases">
        <title>First draft genome of Liparis tanakae, snailfish: a comprehensive survey of snailfish specific genes.</title>
        <authorList>
            <person name="Kim W."/>
            <person name="Song I."/>
            <person name="Jeong J.-H."/>
            <person name="Kim D."/>
            <person name="Kim S."/>
            <person name="Ryu S."/>
            <person name="Song J.Y."/>
            <person name="Lee S.K."/>
        </authorList>
    </citation>
    <scope>NUCLEOTIDE SEQUENCE [LARGE SCALE GENOMIC DNA]</scope>
    <source>
        <tissue evidence="1">Muscle</tissue>
    </source>
</reference>
<organism evidence="1 2">
    <name type="scientific">Liparis tanakae</name>
    <name type="common">Tanaka's snailfish</name>
    <dbReference type="NCBI Taxonomy" id="230148"/>
    <lineage>
        <taxon>Eukaryota</taxon>
        <taxon>Metazoa</taxon>
        <taxon>Chordata</taxon>
        <taxon>Craniata</taxon>
        <taxon>Vertebrata</taxon>
        <taxon>Euteleostomi</taxon>
        <taxon>Actinopterygii</taxon>
        <taxon>Neopterygii</taxon>
        <taxon>Teleostei</taxon>
        <taxon>Neoteleostei</taxon>
        <taxon>Acanthomorphata</taxon>
        <taxon>Eupercaria</taxon>
        <taxon>Perciformes</taxon>
        <taxon>Cottioidei</taxon>
        <taxon>Cottales</taxon>
        <taxon>Liparidae</taxon>
        <taxon>Liparis</taxon>
    </lineage>
</organism>
<evidence type="ECO:0000313" key="2">
    <source>
        <dbReference type="Proteomes" id="UP000314294"/>
    </source>
</evidence>